<gene>
    <name evidence="2" type="ORF">M231_01871</name>
</gene>
<feature type="compositionally biased region" description="Acidic residues" evidence="1">
    <location>
        <begin position="783"/>
        <end position="793"/>
    </location>
</feature>
<sequence>MLKAEYPDTTDAFRETQYALLIQSNSRTSYITPHRPRPRPSLNAKFDRQFANSTRSRSIRGKPYSLDSTVLPQEATPSLQVDKEDERQSWRTQRPSRISSDRVKKSITLCDIQSAPVVLPSIQEPPDWLKEIVNRDRQQVSQVKYDQHALEAFRPHDSMTPLLPTQPRATPIADRTVPLNSWQDAWRKTGPSTLPQASHNRMQDVHSQSGLLFNNEGNIAIHEHVPAVPSGWRSPTTKMSMTSSTSHPLPGRPCLNQSLQASRGQRNIDNQNPLQQVRFRPTPEINEIPSFQVDNLPRFARIPMSKYQQGVDTFVSHPAHPSTVALNQVTQSDVPRVPMATPHREHIYPGEGSESDSSETAPMSTPLTHKSTAIPPRGILKSSIHRPISAPAQTRPSSLVHTSLPIQPTSVTSPSIATTTDDPSMSTQMENVPISPKTTRDSSDVSSGHSRLIVTPRQRRLLAEALTIAQNLTRYAEIDSEQDVETDDLNLGSSPDLILEAEEEEDIRSLQIRERELKRKREIGPDDNIRHIPRVKSTSQIGDVVNPRRVMRAPTPEEVTLSSKSSQRIYNKKRRFLSVTRTPSTTVIAARSLKRRTNNIHTHPILTSSSHNNVTKPPQEHKTLLSQRSKKAKKILHSADIETEDDSVNDENIPGNSSKSQIISSQINDQVNSSTNSTSSYYPTSQSERQSQRSNESWTWTSYGTTPSPPPPPPPIRKQPISANAALLYKTALSFPSRSSIQTSTRGVGCNSKSSKTKNGKSAHMGENDDDVPESQKTVESIESIEEFSEESDCTPPDPTPIWEKSPVRVRVPRRLSTIDEEGEEDLLVSHSIEQGKGKGDSLEARDSEERSKVSKGSVGRSRMSKESEVKLRGSQVSRYSMRERPKEEQEVARAILNLPDGFWQGDSDPGFKIWREYY</sequence>
<feature type="region of interest" description="Disordered" evidence="1">
    <location>
        <begin position="404"/>
        <end position="451"/>
    </location>
</feature>
<evidence type="ECO:0000313" key="2">
    <source>
        <dbReference type="EMBL" id="RXK40812.1"/>
    </source>
</evidence>
<feature type="compositionally biased region" description="Basic and acidic residues" evidence="1">
    <location>
        <begin position="834"/>
        <end position="853"/>
    </location>
</feature>
<feature type="compositionally biased region" description="Polar residues" evidence="1">
    <location>
        <begin position="599"/>
        <end position="616"/>
    </location>
</feature>
<feature type="compositionally biased region" description="Polar residues" evidence="1">
    <location>
        <begin position="404"/>
        <end position="430"/>
    </location>
</feature>
<evidence type="ECO:0000313" key="3">
    <source>
        <dbReference type="Proteomes" id="UP000289152"/>
    </source>
</evidence>
<feature type="compositionally biased region" description="Polar residues" evidence="1">
    <location>
        <begin position="66"/>
        <end position="79"/>
    </location>
</feature>
<dbReference type="InParanoid" id="A0A4Q1BSE8"/>
<feature type="compositionally biased region" description="Low complexity" evidence="1">
    <location>
        <begin position="236"/>
        <end position="246"/>
    </location>
</feature>
<feature type="compositionally biased region" description="Polar residues" evidence="1">
    <location>
        <begin position="358"/>
        <end position="371"/>
    </location>
</feature>
<feature type="region of interest" description="Disordered" evidence="1">
    <location>
        <begin position="738"/>
        <end position="806"/>
    </location>
</feature>
<evidence type="ECO:0000256" key="1">
    <source>
        <dbReference type="SAM" id="MobiDB-lite"/>
    </source>
</evidence>
<proteinExistence type="predicted"/>
<reference evidence="2 3" key="1">
    <citation type="submission" date="2016-06" db="EMBL/GenBank/DDBJ databases">
        <title>Evolution of pathogenesis and genome organization in the Tremellales.</title>
        <authorList>
            <person name="Cuomo C."/>
            <person name="Litvintseva A."/>
            <person name="Heitman J."/>
            <person name="Chen Y."/>
            <person name="Sun S."/>
            <person name="Springer D."/>
            <person name="Dromer F."/>
            <person name="Young S."/>
            <person name="Zeng Q."/>
            <person name="Chapman S."/>
            <person name="Gujja S."/>
            <person name="Saif S."/>
            <person name="Birren B."/>
        </authorList>
    </citation>
    <scope>NUCLEOTIDE SEQUENCE [LARGE SCALE GENOMIC DNA]</scope>
    <source>
        <strain evidence="2 3">ATCC 28783</strain>
    </source>
</reference>
<comment type="caution">
    <text evidence="2">The sequence shown here is derived from an EMBL/GenBank/DDBJ whole genome shotgun (WGS) entry which is preliminary data.</text>
</comment>
<feature type="compositionally biased region" description="Low complexity" evidence="1">
    <location>
        <begin position="656"/>
        <end position="697"/>
    </location>
</feature>
<feature type="region of interest" description="Disordered" evidence="1">
    <location>
        <begin position="821"/>
        <end position="889"/>
    </location>
</feature>
<accession>A0A4Q1BSE8</accession>
<feature type="region of interest" description="Disordered" evidence="1">
    <location>
        <begin position="594"/>
        <end position="719"/>
    </location>
</feature>
<organism evidence="2 3">
    <name type="scientific">Tremella mesenterica</name>
    <name type="common">Jelly fungus</name>
    <dbReference type="NCBI Taxonomy" id="5217"/>
    <lineage>
        <taxon>Eukaryota</taxon>
        <taxon>Fungi</taxon>
        <taxon>Dikarya</taxon>
        <taxon>Basidiomycota</taxon>
        <taxon>Agaricomycotina</taxon>
        <taxon>Tremellomycetes</taxon>
        <taxon>Tremellales</taxon>
        <taxon>Tremellaceae</taxon>
        <taxon>Tremella</taxon>
    </lineage>
</organism>
<dbReference type="AlphaFoldDB" id="A0A4Q1BSE8"/>
<feature type="region of interest" description="Disordered" evidence="1">
    <location>
        <begin position="342"/>
        <end position="375"/>
    </location>
</feature>
<feature type="compositionally biased region" description="Pro residues" evidence="1">
    <location>
        <begin position="707"/>
        <end position="717"/>
    </location>
</feature>
<feature type="region of interest" description="Disordered" evidence="1">
    <location>
        <begin position="29"/>
        <end position="98"/>
    </location>
</feature>
<feature type="region of interest" description="Disordered" evidence="1">
    <location>
        <begin position="228"/>
        <end position="253"/>
    </location>
</feature>
<dbReference type="VEuPathDB" id="FungiDB:TREMEDRAFT_58311"/>
<dbReference type="Proteomes" id="UP000289152">
    <property type="component" value="Unassembled WGS sequence"/>
</dbReference>
<keyword evidence="3" id="KW-1185">Reference proteome</keyword>
<name>A0A4Q1BSE8_TREME</name>
<dbReference type="EMBL" id="SDIL01000014">
    <property type="protein sequence ID" value="RXK40812.1"/>
    <property type="molecule type" value="Genomic_DNA"/>
</dbReference>
<protein>
    <submittedName>
        <fullName evidence="2">Uncharacterized protein</fullName>
    </submittedName>
</protein>